<organism evidence="2 3">
    <name type="scientific">Armillaria solidipes</name>
    <dbReference type="NCBI Taxonomy" id="1076256"/>
    <lineage>
        <taxon>Eukaryota</taxon>
        <taxon>Fungi</taxon>
        <taxon>Dikarya</taxon>
        <taxon>Basidiomycota</taxon>
        <taxon>Agaricomycotina</taxon>
        <taxon>Agaricomycetes</taxon>
        <taxon>Agaricomycetidae</taxon>
        <taxon>Agaricales</taxon>
        <taxon>Marasmiineae</taxon>
        <taxon>Physalacriaceae</taxon>
        <taxon>Armillaria</taxon>
    </lineage>
</organism>
<name>A0A2H3BGP9_9AGAR</name>
<dbReference type="EMBL" id="KZ293442">
    <property type="protein sequence ID" value="PBK66212.1"/>
    <property type="molecule type" value="Genomic_DNA"/>
</dbReference>
<sequence>FNLQMYKLHSLGDYMWAISMFGTTDLYSTQIIKQEHHHVKLFYAWMNKCNHVKQIAILEHQQQRLHCIHTHHAMRKKTMPKGPDLHPHEKDPLPKGNPENRYQMSASRHYPLDLHSWLAENHGDPAIIDFIPKLKDHILQSIPGFKIADNEETTPTQRRHLHIINDRIFHHK</sequence>
<evidence type="ECO:0000256" key="1">
    <source>
        <dbReference type="SAM" id="MobiDB-lite"/>
    </source>
</evidence>
<feature type="non-terminal residue" evidence="2">
    <location>
        <position position="172"/>
    </location>
</feature>
<dbReference type="AlphaFoldDB" id="A0A2H3BGP9"/>
<reference evidence="3" key="1">
    <citation type="journal article" date="2017" name="Nat. Ecol. Evol.">
        <title>Genome expansion and lineage-specific genetic innovations in the forest pathogenic fungi Armillaria.</title>
        <authorList>
            <person name="Sipos G."/>
            <person name="Prasanna A.N."/>
            <person name="Walter M.C."/>
            <person name="O'Connor E."/>
            <person name="Balint B."/>
            <person name="Krizsan K."/>
            <person name="Kiss B."/>
            <person name="Hess J."/>
            <person name="Varga T."/>
            <person name="Slot J."/>
            <person name="Riley R."/>
            <person name="Boka B."/>
            <person name="Rigling D."/>
            <person name="Barry K."/>
            <person name="Lee J."/>
            <person name="Mihaltcheva S."/>
            <person name="LaButti K."/>
            <person name="Lipzen A."/>
            <person name="Waldron R."/>
            <person name="Moloney N.M."/>
            <person name="Sperisen C."/>
            <person name="Kredics L."/>
            <person name="Vagvoelgyi C."/>
            <person name="Patrignani A."/>
            <person name="Fitzpatrick D."/>
            <person name="Nagy I."/>
            <person name="Doyle S."/>
            <person name="Anderson J.B."/>
            <person name="Grigoriev I.V."/>
            <person name="Gueldener U."/>
            <person name="Muensterkoetter M."/>
            <person name="Nagy L.G."/>
        </authorList>
    </citation>
    <scope>NUCLEOTIDE SEQUENCE [LARGE SCALE GENOMIC DNA]</scope>
    <source>
        <strain evidence="3">28-4</strain>
    </source>
</reference>
<keyword evidence="3" id="KW-1185">Reference proteome</keyword>
<gene>
    <name evidence="2" type="ORF">ARMSODRAFT_861307</name>
</gene>
<feature type="region of interest" description="Disordered" evidence="1">
    <location>
        <begin position="76"/>
        <end position="98"/>
    </location>
</feature>
<evidence type="ECO:0000313" key="2">
    <source>
        <dbReference type="EMBL" id="PBK66212.1"/>
    </source>
</evidence>
<dbReference type="STRING" id="1076256.A0A2H3BGP9"/>
<protein>
    <submittedName>
        <fullName evidence="2">Uncharacterized protein</fullName>
    </submittedName>
</protein>
<evidence type="ECO:0000313" key="3">
    <source>
        <dbReference type="Proteomes" id="UP000218334"/>
    </source>
</evidence>
<dbReference type="Proteomes" id="UP000218334">
    <property type="component" value="Unassembled WGS sequence"/>
</dbReference>
<proteinExistence type="predicted"/>
<feature type="compositionally biased region" description="Basic and acidic residues" evidence="1">
    <location>
        <begin position="83"/>
        <end position="93"/>
    </location>
</feature>
<feature type="non-terminal residue" evidence="2">
    <location>
        <position position="1"/>
    </location>
</feature>
<accession>A0A2H3BGP9</accession>